<dbReference type="GO" id="GO:0009898">
    <property type="term" value="C:cytoplasmic side of plasma membrane"/>
    <property type="evidence" value="ECO:0007669"/>
    <property type="project" value="TreeGrafter"/>
</dbReference>
<evidence type="ECO:0000313" key="5">
    <source>
        <dbReference type="EMBL" id="ADI35800.1"/>
    </source>
</evidence>
<dbReference type="InterPro" id="IPR025501">
    <property type="entry name" value="MinD_FleN"/>
</dbReference>
<organism evidence="5 6">
    <name type="scientific">Methanococcus voltae (strain ATCC BAA-1334 / A3)</name>
    <dbReference type="NCBI Taxonomy" id="456320"/>
    <lineage>
        <taxon>Archaea</taxon>
        <taxon>Methanobacteriati</taxon>
        <taxon>Methanobacteriota</taxon>
        <taxon>Methanomada group</taxon>
        <taxon>Methanococci</taxon>
        <taxon>Methanococcales</taxon>
        <taxon>Methanococcaceae</taxon>
        <taxon>Methanococcus</taxon>
    </lineage>
</organism>
<evidence type="ECO:0000256" key="2">
    <source>
        <dbReference type="ARBA" id="ARBA00022840"/>
    </source>
</evidence>
<dbReference type="OrthoDB" id="31168at2157"/>
<dbReference type="InterPro" id="IPR050625">
    <property type="entry name" value="ParA/MinD_ATPase"/>
</dbReference>
<dbReference type="SUPFAM" id="SSF52540">
    <property type="entry name" value="P-loop containing nucleoside triphosphate hydrolases"/>
    <property type="match status" value="1"/>
</dbReference>
<keyword evidence="5" id="KW-0132">Cell division</keyword>
<dbReference type="EMBL" id="CP002057">
    <property type="protein sequence ID" value="ADI35800.1"/>
    <property type="molecule type" value="Genomic_DNA"/>
</dbReference>
<keyword evidence="6" id="KW-1185">Reference proteome</keyword>
<dbReference type="InterPro" id="IPR027417">
    <property type="entry name" value="P-loop_NTPase"/>
</dbReference>
<dbReference type="PANTHER" id="PTHR43384:SF10">
    <property type="entry name" value="ATPASE INVOLVED IN CHROMOSOME PARTITIONING, PARA_MIND FAMILY"/>
    <property type="match status" value="1"/>
</dbReference>
<dbReference type="KEGG" id="mvo:Mvol_0140"/>
<dbReference type="eggNOG" id="arCOG00589">
    <property type="taxonomic scope" value="Archaea"/>
</dbReference>
<keyword evidence="1 3" id="KW-0547">Nucleotide-binding</keyword>
<dbReference type="GO" id="GO:0005829">
    <property type="term" value="C:cytosol"/>
    <property type="evidence" value="ECO:0007669"/>
    <property type="project" value="TreeGrafter"/>
</dbReference>
<dbReference type="HOGENOM" id="CLU_037612_0_3_2"/>
<dbReference type="GO" id="GO:0051782">
    <property type="term" value="P:negative regulation of cell division"/>
    <property type="evidence" value="ECO:0007669"/>
    <property type="project" value="TreeGrafter"/>
</dbReference>
<feature type="binding site" evidence="3">
    <location>
        <begin position="20"/>
        <end position="27"/>
    </location>
    <ligand>
        <name>ATP</name>
        <dbReference type="ChEBI" id="CHEBI:30616"/>
    </ligand>
</feature>
<dbReference type="FunCoup" id="D7DRP0">
    <property type="interactions" value="70"/>
</dbReference>
<proteinExistence type="predicted"/>
<keyword evidence="5" id="KW-0131">Cell cycle</keyword>
<sequence>MNLVDSKKNEAIKIAMVSGKGGTGKSTVSANLAFALSKYGKDVVIVDTDVNMANLELIVGMEGMPITLNSVMAGNADITQAIYEYTENMRVVPAGVSLDELKFDNSAELEIIIERLNSMCEVLLIDCPAGLNQDVNSIISSADHVIVVVTPDITSVSDAIKLINLSSKLETSVLGAVVNKITNDSSELTTKAIETILELPVIASVPEDDTVRANAAYGILSVQKQPESGLSNAIMELAAKLTGNRYIPQKGSSSTLVDKLKRLLKR</sequence>
<dbReference type="PIRSF" id="PIRSF003092">
    <property type="entry name" value="MinD"/>
    <property type="match status" value="1"/>
</dbReference>
<dbReference type="GO" id="GO:0016887">
    <property type="term" value="F:ATP hydrolysis activity"/>
    <property type="evidence" value="ECO:0007669"/>
    <property type="project" value="TreeGrafter"/>
</dbReference>
<dbReference type="AlphaFoldDB" id="D7DRP0"/>
<dbReference type="PANTHER" id="PTHR43384">
    <property type="entry name" value="SEPTUM SITE-DETERMINING PROTEIN MIND HOMOLOG, CHLOROPLASTIC-RELATED"/>
    <property type="match status" value="1"/>
</dbReference>
<dbReference type="STRING" id="456320.Mvol_0140"/>
<evidence type="ECO:0000256" key="1">
    <source>
        <dbReference type="ARBA" id="ARBA00022741"/>
    </source>
</evidence>
<feature type="domain" description="CobQ/CobB/MinD/ParA nucleotide binding" evidence="4">
    <location>
        <begin position="14"/>
        <end position="218"/>
    </location>
</feature>
<dbReference type="InParanoid" id="D7DRP0"/>
<dbReference type="Gene3D" id="3.40.50.300">
    <property type="entry name" value="P-loop containing nucleotide triphosphate hydrolases"/>
    <property type="match status" value="1"/>
</dbReference>
<dbReference type="NCBIfam" id="TIGR01969">
    <property type="entry name" value="minD_arch"/>
    <property type="match status" value="1"/>
</dbReference>
<evidence type="ECO:0000256" key="3">
    <source>
        <dbReference type="PIRSR" id="PIRSR003092-1"/>
    </source>
</evidence>
<dbReference type="Proteomes" id="UP000007722">
    <property type="component" value="Chromosome"/>
</dbReference>
<protein>
    <submittedName>
        <fullName evidence="5">Cell division ATPase MinD</fullName>
    </submittedName>
</protein>
<evidence type="ECO:0000259" key="4">
    <source>
        <dbReference type="Pfam" id="PF01656"/>
    </source>
</evidence>
<dbReference type="Pfam" id="PF01656">
    <property type="entry name" value="CbiA"/>
    <property type="match status" value="1"/>
</dbReference>
<keyword evidence="2 3" id="KW-0067">ATP-binding</keyword>
<name>D7DRP0_METV3</name>
<accession>D7DRP0</accession>
<dbReference type="InterPro" id="IPR010224">
    <property type="entry name" value="MinD_archaea"/>
</dbReference>
<dbReference type="InterPro" id="IPR002586">
    <property type="entry name" value="CobQ/CobB/MinD/ParA_Nub-bd_dom"/>
</dbReference>
<reference evidence="5 6" key="1">
    <citation type="submission" date="2010-05" db="EMBL/GenBank/DDBJ databases">
        <title>Complete sequence of Methanococcus voltae A3.</title>
        <authorList>
            <consortium name="US DOE Joint Genome Institute"/>
            <person name="Lucas S."/>
            <person name="Copeland A."/>
            <person name="Lapidus A."/>
            <person name="Cheng J.-F."/>
            <person name="Bruce D."/>
            <person name="Goodwin L."/>
            <person name="Pitluck S."/>
            <person name="Lowry S."/>
            <person name="Clum A."/>
            <person name="Land M."/>
            <person name="Hauser L."/>
            <person name="Kyrpides N."/>
            <person name="Mikhailova N."/>
            <person name="Whitman W.B."/>
            <person name="Woyke T."/>
        </authorList>
    </citation>
    <scope>NUCLEOTIDE SEQUENCE [LARGE SCALE GENOMIC DNA]</scope>
    <source>
        <strain evidence="6">ATCC BAA-1334 / A3</strain>
    </source>
</reference>
<gene>
    <name evidence="5" type="ordered locus">Mvol_0140</name>
</gene>
<dbReference type="GO" id="GO:0051301">
    <property type="term" value="P:cell division"/>
    <property type="evidence" value="ECO:0007669"/>
    <property type="project" value="UniProtKB-KW"/>
</dbReference>
<dbReference type="GO" id="GO:0005524">
    <property type="term" value="F:ATP binding"/>
    <property type="evidence" value="ECO:0007669"/>
    <property type="project" value="UniProtKB-KW"/>
</dbReference>
<evidence type="ECO:0000313" key="6">
    <source>
        <dbReference type="Proteomes" id="UP000007722"/>
    </source>
</evidence>